<keyword evidence="3" id="KW-0813">Transport</keyword>
<evidence type="ECO:0000313" key="9">
    <source>
        <dbReference type="EMBL" id="EDS74946.1"/>
    </source>
</evidence>
<keyword evidence="7 8" id="KW-0472">Membrane</keyword>
<feature type="transmembrane region" description="Helical" evidence="8">
    <location>
        <begin position="15"/>
        <end position="33"/>
    </location>
</feature>
<dbReference type="GO" id="GO:0005886">
    <property type="term" value="C:plasma membrane"/>
    <property type="evidence" value="ECO:0007669"/>
    <property type="project" value="UniProtKB-SubCell"/>
</dbReference>
<dbReference type="Proteomes" id="UP000004910">
    <property type="component" value="Unassembled WGS sequence"/>
</dbReference>
<evidence type="ECO:0000256" key="6">
    <source>
        <dbReference type="ARBA" id="ARBA00022989"/>
    </source>
</evidence>
<feature type="transmembrane region" description="Helical" evidence="8">
    <location>
        <begin position="40"/>
        <end position="62"/>
    </location>
</feature>
<evidence type="ECO:0000256" key="7">
    <source>
        <dbReference type="ARBA" id="ARBA00023136"/>
    </source>
</evidence>
<reference evidence="9" key="1">
    <citation type="submission" date="2008-02" db="EMBL/GenBank/DDBJ databases">
        <authorList>
            <person name="Fulton L."/>
            <person name="Clifton S."/>
            <person name="Fulton B."/>
            <person name="Xu J."/>
            <person name="Minx P."/>
            <person name="Pepin K.H."/>
            <person name="Johnson M."/>
            <person name="Thiruvilangam P."/>
            <person name="Bhonagiri V."/>
            <person name="Nash W.E."/>
            <person name="Mardis E.R."/>
            <person name="Wilson R.K."/>
        </authorList>
    </citation>
    <scope>NUCLEOTIDE SEQUENCE [LARGE SCALE GENOMIC DNA]</scope>
    <source>
        <strain evidence="9">DSM 1552</strain>
    </source>
</reference>
<dbReference type="eggNOG" id="COG1296">
    <property type="taxonomic scope" value="Bacteria"/>
</dbReference>
<proteinExistence type="inferred from homology"/>
<keyword evidence="6 8" id="KW-1133">Transmembrane helix</keyword>
<keyword evidence="5 8" id="KW-0812">Transmembrane</keyword>
<protein>
    <submittedName>
        <fullName evidence="9">Azaleucine resistance protein AzlC</fullName>
    </submittedName>
</protein>
<feature type="transmembrane region" description="Helical" evidence="8">
    <location>
        <begin position="126"/>
        <end position="145"/>
    </location>
</feature>
<sequence>MMNIVIIKKAFKQTIPVLMGYFVLGCAFGMLLIDSGYPIYYALIMSVFIYAGSMQFLTISLLMAHYSLFSTFIMTLMVNARHLVYGISMLKKFEKTKYLKPYMIFSLSDETFSLLVNNHSKNKYELFLICLFDHIYWLIGWSMYFKFYYIQ</sequence>
<evidence type="ECO:0000313" key="10">
    <source>
        <dbReference type="Proteomes" id="UP000004910"/>
    </source>
</evidence>
<dbReference type="GO" id="GO:1903785">
    <property type="term" value="P:L-valine transmembrane transport"/>
    <property type="evidence" value="ECO:0007669"/>
    <property type="project" value="TreeGrafter"/>
</dbReference>
<dbReference type="Pfam" id="PF03591">
    <property type="entry name" value="AzlC"/>
    <property type="match status" value="1"/>
</dbReference>
<gene>
    <name evidence="9" type="ORF">CLOSPI_01261</name>
</gene>
<dbReference type="EMBL" id="ABIK02000008">
    <property type="protein sequence ID" value="EDS74946.1"/>
    <property type="molecule type" value="Genomic_DNA"/>
</dbReference>
<comment type="caution">
    <text evidence="9">The sequence shown here is derived from an EMBL/GenBank/DDBJ whole genome shotgun (WGS) entry which is preliminary data.</text>
</comment>
<dbReference type="RefSeq" id="WP_004609789.1">
    <property type="nucleotide sequence ID" value="NZ_CP102275.1"/>
</dbReference>
<reference evidence="9" key="2">
    <citation type="submission" date="2014-06" db="EMBL/GenBank/DDBJ databases">
        <title>Draft genome sequence of Clostridium spiroforme (DSM 1552).</title>
        <authorList>
            <person name="Sudarsanam P."/>
            <person name="Ley R."/>
            <person name="Guruge J."/>
            <person name="Turnbaugh P.J."/>
            <person name="Mahowald M."/>
            <person name="Liep D."/>
            <person name="Gordon J."/>
        </authorList>
    </citation>
    <scope>NUCLEOTIDE SEQUENCE</scope>
    <source>
        <strain evidence="9">DSM 1552</strain>
    </source>
</reference>
<dbReference type="PANTHER" id="PTHR34979:SF1">
    <property type="entry name" value="INNER MEMBRANE PROTEIN YGAZ"/>
    <property type="match status" value="1"/>
</dbReference>
<evidence type="ECO:0000256" key="1">
    <source>
        <dbReference type="ARBA" id="ARBA00004651"/>
    </source>
</evidence>
<evidence type="ECO:0000256" key="3">
    <source>
        <dbReference type="ARBA" id="ARBA00022448"/>
    </source>
</evidence>
<evidence type="ECO:0000256" key="8">
    <source>
        <dbReference type="SAM" id="Phobius"/>
    </source>
</evidence>
<dbReference type="GeneID" id="94017399"/>
<dbReference type="AlphaFoldDB" id="B1C204"/>
<evidence type="ECO:0000256" key="2">
    <source>
        <dbReference type="ARBA" id="ARBA00010735"/>
    </source>
</evidence>
<keyword evidence="10" id="KW-1185">Reference proteome</keyword>
<keyword evidence="4" id="KW-1003">Cell membrane</keyword>
<comment type="subcellular location">
    <subcellularLocation>
        <location evidence="1">Cell membrane</location>
        <topology evidence="1">Multi-pass membrane protein</topology>
    </subcellularLocation>
</comment>
<evidence type="ECO:0000256" key="4">
    <source>
        <dbReference type="ARBA" id="ARBA00022475"/>
    </source>
</evidence>
<dbReference type="STRING" id="428126.CLOSPI_01261"/>
<accession>B1C204</accession>
<organism evidence="9 10">
    <name type="scientific">Thomasclavelia spiroformis DSM 1552</name>
    <dbReference type="NCBI Taxonomy" id="428126"/>
    <lineage>
        <taxon>Bacteria</taxon>
        <taxon>Bacillati</taxon>
        <taxon>Bacillota</taxon>
        <taxon>Erysipelotrichia</taxon>
        <taxon>Erysipelotrichales</taxon>
        <taxon>Coprobacillaceae</taxon>
        <taxon>Thomasclavelia</taxon>
    </lineage>
</organism>
<dbReference type="InterPro" id="IPR011606">
    <property type="entry name" value="Brnchd-chn_aa_trnsp_permease"/>
</dbReference>
<name>B1C204_9FIRM</name>
<comment type="similarity">
    <text evidence="2">Belongs to the AzlC family.</text>
</comment>
<dbReference type="PANTHER" id="PTHR34979">
    <property type="entry name" value="INNER MEMBRANE PROTEIN YGAZ"/>
    <property type="match status" value="1"/>
</dbReference>
<evidence type="ECO:0000256" key="5">
    <source>
        <dbReference type="ARBA" id="ARBA00022692"/>
    </source>
</evidence>
<dbReference type="HOGENOM" id="CLU_1728219_0_0_9"/>